<organism evidence="11 12">
    <name type="scientific">Eimeria necatrix</name>
    <dbReference type="NCBI Taxonomy" id="51315"/>
    <lineage>
        <taxon>Eukaryota</taxon>
        <taxon>Sar</taxon>
        <taxon>Alveolata</taxon>
        <taxon>Apicomplexa</taxon>
        <taxon>Conoidasida</taxon>
        <taxon>Coccidia</taxon>
        <taxon>Eucoccidiorida</taxon>
        <taxon>Eimeriorina</taxon>
        <taxon>Eimeriidae</taxon>
        <taxon>Eimeria</taxon>
    </lineage>
</organism>
<dbReference type="OrthoDB" id="349127at2759"/>
<reference evidence="11" key="2">
    <citation type="submission" date="2013-10" db="EMBL/GenBank/DDBJ databases">
        <authorList>
            <person name="Aslett M."/>
        </authorList>
    </citation>
    <scope>NUCLEOTIDE SEQUENCE [LARGE SCALE GENOMIC DNA]</scope>
    <source>
        <strain evidence="11">Houghton</strain>
    </source>
</reference>
<dbReference type="SUPFAM" id="SSF51445">
    <property type="entry name" value="(Trans)glycosidases"/>
    <property type="match status" value="1"/>
</dbReference>
<evidence type="ECO:0000259" key="9">
    <source>
        <dbReference type="Pfam" id="PF01055"/>
    </source>
</evidence>
<dbReference type="GO" id="GO:0005975">
    <property type="term" value="P:carbohydrate metabolic process"/>
    <property type="evidence" value="ECO:0007669"/>
    <property type="project" value="InterPro"/>
</dbReference>
<evidence type="ECO:0000256" key="5">
    <source>
        <dbReference type="ARBA" id="ARBA00023180"/>
    </source>
</evidence>
<evidence type="ECO:0000256" key="1">
    <source>
        <dbReference type="ARBA" id="ARBA00004881"/>
    </source>
</evidence>
<dbReference type="EMBL" id="HG725878">
    <property type="protein sequence ID" value="CDJ70153.1"/>
    <property type="molecule type" value="Genomic_DNA"/>
</dbReference>
<dbReference type="VEuPathDB" id="ToxoDB:ENH_00079450"/>
<evidence type="ECO:0000256" key="8">
    <source>
        <dbReference type="SAM" id="MobiDB-lite"/>
    </source>
</evidence>
<dbReference type="Gene3D" id="3.20.20.80">
    <property type="entry name" value="Glycosidases"/>
    <property type="match status" value="1"/>
</dbReference>
<dbReference type="RefSeq" id="XP_013438619.1">
    <property type="nucleotide sequence ID" value="XM_013583165.1"/>
</dbReference>
<keyword evidence="4" id="KW-0378">Hydrolase</keyword>
<feature type="domain" description="DUF5110" evidence="10">
    <location>
        <begin position="1193"/>
        <end position="1240"/>
    </location>
</feature>
<gene>
    <name evidence="11" type="ORF">ENH_00079450</name>
</gene>
<keyword evidence="7" id="KW-0175">Coiled coil</keyword>
<dbReference type="InterPro" id="IPR013780">
    <property type="entry name" value="Glyco_hydro_b"/>
</dbReference>
<evidence type="ECO:0000256" key="6">
    <source>
        <dbReference type="ARBA" id="ARBA00023295"/>
    </source>
</evidence>
<feature type="domain" description="Glycoside hydrolase family 31 TIM barrel" evidence="9">
    <location>
        <begin position="700"/>
        <end position="1022"/>
    </location>
</feature>
<evidence type="ECO:0000256" key="7">
    <source>
        <dbReference type="SAM" id="Coils"/>
    </source>
</evidence>
<dbReference type="GO" id="GO:0090599">
    <property type="term" value="F:alpha-glucosidase activity"/>
    <property type="evidence" value="ECO:0007669"/>
    <property type="project" value="TreeGrafter"/>
</dbReference>
<dbReference type="PANTHER" id="PTHR22762:SF54">
    <property type="entry name" value="BCDNA.GH04962"/>
    <property type="match status" value="1"/>
</dbReference>
<dbReference type="GeneID" id="25478075"/>
<keyword evidence="5" id="KW-0325">Glycoprotein</keyword>
<feature type="coiled-coil region" evidence="7">
    <location>
        <begin position="75"/>
        <end position="108"/>
    </location>
</feature>
<evidence type="ECO:0000313" key="12">
    <source>
        <dbReference type="Proteomes" id="UP000030754"/>
    </source>
</evidence>
<feature type="compositionally biased region" description="Basic and acidic residues" evidence="8">
    <location>
        <begin position="1089"/>
        <end position="1103"/>
    </location>
</feature>
<protein>
    <submittedName>
        <fullName evidence="11">Alpha-glucosidase II, putative</fullName>
    </submittedName>
</protein>
<dbReference type="Gene3D" id="2.60.40.1760">
    <property type="entry name" value="glycosyl hydrolase (family 31)"/>
    <property type="match status" value="1"/>
</dbReference>
<evidence type="ECO:0000256" key="2">
    <source>
        <dbReference type="ARBA" id="ARBA00007806"/>
    </source>
</evidence>
<dbReference type="Gene3D" id="2.60.40.1180">
    <property type="entry name" value="Golgi alpha-mannosidase II"/>
    <property type="match status" value="2"/>
</dbReference>
<comment type="pathway">
    <text evidence="1">Glycan metabolism.</text>
</comment>
<evidence type="ECO:0000256" key="4">
    <source>
        <dbReference type="ARBA" id="ARBA00022801"/>
    </source>
</evidence>
<evidence type="ECO:0000256" key="3">
    <source>
        <dbReference type="ARBA" id="ARBA00022729"/>
    </source>
</evidence>
<dbReference type="GO" id="GO:0006491">
    <property type="term" value="P:N-glycan processing"/>
    <property type="evidence" value="ECO:0007669"/>
    <property type="project" value="TreeGrafter"/>
</dbReference>
<dbReference type="InterPro" id="IPR017853">
    <property type="entry name" value="GH"/>
</dbReference>
<comment type="similarity">
    <text evidence="2">Belongs to the glycosyl hydrolase 31 family.</text>
</comment>
<name>U6N120_9EIME</name>
<evidence type="ECO:0000259" key="10">
    <source>
        <dbReference type="Pfam" id="PF17137"/>
    </source>
</evidence>
<proteinExistence type="inferred from homology"/>
<dbReference type="InterPro" id="IPR033403">
    <property type="entry name" value="DUF5110"/>
</dbReference>
<feature type="region of interest" description="Disordered" evidence="8">
    <location>
        <begin position="1080"/>
        <end position="1113"/>
    </location>
</feature>
<accession>U6N120</accession>
<keyword evidence="12" id="KW-1185">Reference proteome</keyword>
<dbReference type="PANTHER" id="PTHR22762">
    <property type="entry name" value="ALPHA-GLUCOSIDASE"/>
    <property type="match status" value="1"/>
</dbReference>
<evidence type="ECO:0000313" key="11">
    <source>
        <dbReference type="EMBL" id="CDJ70153.1"/>
    </source>
</evidence>
<dbReference type="Pfam" id="PF01055">
    <property type="entry name" value="Glyco_hydro_31_2nd"/>
    <property type="match status" value="1"/>
</dbReference>
<dbReference type="Pfam" id="PF17137">
    <property type="entry name" value="DUF5110"/>
    <property type="match status" value="1"/>
</dbReference>
<sequence length="1456" mass="160266">MEHETEKESVFITRAAESPFCYRFQLYTQLLLLLQQQHRQQQLQQQQQLNKQQLQVPMPFLALYRAVPESLRLFVKQSQQQQQQHQQQQQQQQQKQQETQEREELNNEWTFSMTIRRHSDGLLLLLQVAVYTPGFIRLRLSEHVERQRIEQQQEPRHFVAELLLDRQQLLQQLVPTCCVQQEIDKTLIVAECIPPTASAAASAAKAHSSVAGAPAPAATGQRAEAAAAATNLDCSAQDALSSEWLQHGICSNTSKASSGGGAQVAAEAARHTSDAPCSFQLSVCVHHEPFAVSLQLNGRDLQRLNAQQLLNWESIGTHRQWRSAAAAVAAAVNPNKQHQQQQVQLESHGALRATALKAGTSEDSMAALRDPHGMQTIAVARSSAEISHMAHRVHAAAAEEAAAEAATLKAAASHAAAKAARAAATAETAAHSTLDEAAPEKRKRAAADAAGATAAAAASAVGAAALGAATAANLAAEAAEAAVTAADVSPFKLRDAIDVEWRPPAASCRFAAAAAPPIAAMLRTEEQRDVPVEQQELLQKLLQASQQQLLQQAMQEENQSEEERLWRACSVGGDISFLDAVGVLFNVDAYGWDPDSPSSLYASMPFLFATHAGGSNGGRQASAFVFLNSAETFFRVNYEQAPEQKEQKQHEHQQRQWQQQQEGVIPCWFCSEGGEFECLLCCGPSPVDVHRQVHVALGLPMLAPIGALGKHQSRWGYAEEKDAQEAMRGMDSCGVPFDALWLDIDHTPHCKYFLEDRRRVDLKQLASELEANQRMLVVIADPHLRIEVGYPLFEEAVQQKLLVNNTREWWSSWVRRSWKGISNLGLWNDMNEPSIFGCKELTLPRGALHKADPVPAAASSTALAAKKGGDIEELVEHWRVHNLYGLLQQSASYEGLLARSQGTRRPFLLSRAGFLGSWRWAFLWTGDNEASWAHLRCVVPMVLSAAACGQSLVGADVGGFIGSTGPELLLRWHQLGAWLPFYRVHCEKAAAKREAFRDSLILPFVRKAVLDRYRFMPYWYTLCAEYSFFGDPIVRPIWWLDASTEAARAGSSISSSSSTQPFLVGSQIYVQPILHSMLPRETQQQQTKDTSKQHSHEESRQLHEQQQQQQHEIHVHQQLTELHLPRGMLWYDADTGSVCCRESAATATGQPKTKSSCSFPLTLRRIPVFVKGGAIVATREAPSKSALLCMREPLTLHVYLSPEGAAEGRLYLDDGISFQCKQGRFLYLRIRARTLQHQQEQQQAQQQEQHQQGPRSSSSSASKGLLIWPESEPLPLGGPTCPWVYGTLSLGESLNACISHVAVWGVRTPPASAVLTETGSGQRPLKFSVSALPLNPREDELRKTQEAFFTAEAAAPCAPAATGIAEDAVPAAAAASEAPATCKANAEHAKRQMQQKQHAATREHLAGLLRQKTESDELQLQQKLQDACFSHPVYRVLIETPGTLATDPTWAIELGW</sequence>
<keyword evidence="6" id="KW-0326">Glycosidase</keyword>
<dbReference type="InterPro" id="IPR000322">
    <property type="entry name" value="Glyco_hydro_31_TIM"/>
</dbReference>
<dbReference type="PROSITE" id="PS00129">
    <property type="entry name" value="GLYCOSYL_HYDROL_F31_1"/>
    <property type="match status" value="1"/>
</dbReference>
<dbReference type="InterPro" id="IPR030458">
    <property type="entry name" value="Glyco_hydro_31_AS"/>
</dbReference>
<feature type="region of interest" description="Disordered" evidence="8">
    <location>
        <begin position="1238"/>
        <end position="1262"/>
    </location>
</feature>
<dbReference type="Proteomes" id="UP000030754">
    <property type="component" value="Unassembled WGS sequence"/>
</dbReference>
<reference evidence="11" key="1">
    <citation type="submission" date="2013-10" db="EMBL/GenBank/DDBJ databases">
        <title>Genomic analysis of the causative agents of coccidiosis in chickens.</title>
        <authorList>
            <person name="Reid A.J."/>
            <person name="Blake D."/>
            <person name="Billington K."/>
            <person name="Browne H."/>
            <person name="Dunn M."/>
            <person name="Hung S."/>
            <person name="Kawahara F."/>
            <person name="Miranda-Saavedra D."/>
            <person name="Mourier T."/>
            <person name="Nagra H."/>
            <person name="Otto T.D."/>
            <person name="Rawlings N."/>
            <person name="Sanchez A."/>
            <person name="Sanders M."/>
            <person name="Subramaniam C."/>
            <person name="Tay Y."/>
            <person name="Dear P."/>
            <person name="Doerig C."/>
            <person name="Gruber A."/>
            <person name="Parkinson J."/>
            <person name="Shirley M."/>
            <person name="Wan K.L."/>
            <person name="Berriman M."/>
            <person name="Tomley F."/>
            <person name="Pain A."/>
        </authorList>
    </citation>
    <scope>NUCLEOTIDE SEQUENCE [LARGE SCALE GENOMIC DNA]</scope>
    <source>
        <strain evidence="11">Houghton</strain>
    </source>
</reference>
<keyword evidence="3" id="KW-0732">Signal</keyword>